<dbReference type="RefSeq" id="WP_199889857.1">
    <property type="nucleotide sequence ID" value="NZ_BMSZ01000032.1"/>
</dbReference>
<organism evidence="1 2">
    <name type="scientific">Streptomyces badius</name>
    <dbReference type="NCBI Taxonomy" id="1941"/>
    <lineage>
        <taxon>Bacteria</taxon>
        <taxon>Bacillati</taxon>
        <taxon>Actinomycetota</taxon>
        <taxon>Actinomycetes</taxon>
        <taxon>Kitasatosporales</taxon>
        <taxon>Streptomycetaceae</taxon>
        <taxon>Streptomyces</taxon>
    </lineage>
</organism>
<name>A0ABQ2TP36_STRBA</name>
<comment type="caution">
    <text evidence="1">The sequence shown here is derived from an EMBL/GenBank/DDBJ whole genome shotgun (WGS) entry which is preliminary data.</text>
</comment>
<gene>
    <name evidence="1" type="ORF">GCM10010253_66610</name>
</gene>
<keyword evidence="2" id="KW-1185">Reference proteome</keyword>
<dbReference type="EMBL" id="BMSZ01000032">
    <property type="protein sequence ID" value="GGS82694.1"/>
    <property type="molecule type" value="Genomic_DNA"/>
</dbReference>
<proteinExistence type="predicted"/>
<evidence type="ECO:0008006" key="3">
    <source>
        <dbReference type="Google" id="ProtNLM"/>
    </source>
</evidence>
<evidence type="ECO:0000313" key="1">
    <source>
        <dbReference type="EMBL" id="GGS82694.1"/>
    </source>
</evidence>
<protein>
    <recommendedName>
        <fullName evidence="3">ApeA N-terminal domain-containing protein</fullName>
    </recommendedName>
</protein>
<accession>A0ABQ2TP36</accession>
<sequence length="416" mass="46748">MISRYQLKCHGCGEAFVARLGVEPTRSTRFYLPCPHCALPIRGSMSGTELDNHRIDIECEVLSGSVEESPDARVVTVNPFVPSRYDADSFTPLGSFPTMTLVQALGDDAFMEFHSERNAALRVGQELWPKVRMLFQYYLQGNTAMFARIAQQNGLTWQPSTSHERTSIAYQFLGQATTVMTGTTGTTSAKVMGRFLRKHSAASERNREYILTIRRRGQSLGNLERDVFTELNRFAENHESWEMGLLGRFFETDSKSAFEELVLFRDEFSLVRDLYQQGFELACKCLWPLVAAQNSLKRGNPDDFGDVHPDRIPVKQRPTSLDKFNKISAAYKIAYVAQVPGWESFESLLNSSRRNTIGHGTAHHDLQTGRIVSDKSPSGLTYLEFLGEVLGVFEALSTLSQVIRSSRVASSPDFNL</sequence>
<reference evidence="2" key="1">
    <citation type="journal article" date="2019" name="Int. J. Syst. Evol. Microbiol.">
        <title>The Global Catalogue of Microorganisms (GCM) 10K type strain sequencing project: providing services to taxonomists for standard genome sequencing and annotation.</title>
        <authorList>
            <consortium name="The Broad Institute Genomics Platform"/>
            <consortium name="The Broad Institute Genome Sequencing Center for Infectious Disease"/>
            <person name="Wu L."/>
            <person name="Ma J."/>
        </authorList>
    </citation>
    <scope>NUCLEOTIDE SEQUENCE [LARGE SCALE GENOMIC DNA]</scope>
    <source>
        <strain evidence="2">JCM 4350</strain>
    </source>
</reference>
<dbReference type="Proteomes" id="UP000659767">
    <property type="component" value="Unassembled WGS sequence"/>
</dbReference>
<evidence type="ECO:0000313" key="2">
    <source>
        <dbReference type="Proteomes" id="UP000659767"/>
    </source>
</evidence>